<evidence type="ECO:0000313" key="3">
    <source>
        <dbReference type="Proteomes" id="UP001472677"/>
    </source>
</evidence>
<keyword evidence="3" id="KW-1185">Reference proteome</keyword>
<dbReference type="EMBL" id="JBBPBM010000084">
    <property type="protein sequence ID" value="KAK8510558.1"/>
    <property type="molecule type" value="Genomic_DNA"/>
</dbReference>
<sequence>MENPLFSSSSSSSAAHIENEPKALFDREMKLAREAALEVINNNSEEQALKIFLQGIFSLSCRMESENGITMEEEIIVSEKAYVEKSAAEEKKLEPTTGINGEGASNLKEDSKQHGTKSEGKASKAPANVYKSQISKTFKEPDNLSGGNAKKIKVTKDKPNMRTAIPITRNQRPVLSQSHSFLARRVHGDAIVKSIDF</sequence>
<dbReference type="Proteomes" id="UP001472677">
    <property type="component" value="Unassembled WGS sequence"/>
</dbReference>
<evidence type="ECO:0000313" key="2">
    <source>
        <dbReference type="EMBL" id="KAK8510558.1"/>
    </source>
</evidence>
<protein>
    <submittedName>
        <fullName evidence="2">Uncharacterized protein</fullName>
    </submittedName>
</protein>
<comment type="caution">
    <text evidence="2">The sequence shown here is derived from an EMBL/GenBank/DDBJ whole genome shotgun (WGS) entry which is preliminary data.</text>
</comment>
<dbReference type="PANTHER" id="PTHR34808:SF6">
    <property type="match status" value="1"/>
</dbReference>
<name>A0ABR2BTT7_9ROSI</name>
<feature type="compositionally biased region" description="Basic and acidic residues" evidence="1">
    <location>
        <begin position="107"/>
        <end position="122"/>
    </location>
</feature>
<gene>
    <name evidence="2" type="ORF">V6N12_055487</name>
</gene>
<accession>A0ABR2BTT7</accession>
<proteinExistence type="predicted"/>
<evidence type="ECO:0000256" key="1">
    <source>
        <dbReference type="SAM" id="MobiDB-lite"/>
    </source>
</evidence>
<organism evidence="2 3">
    <name type="scientific">Hibiscus sabdariffa</name>
    <name type="common">roselle</name>
    <dbReference type="NCBI Taxonomy" id="183260"/>
    <lineage>
        <taxon>Eukaryota</taxon>
        <taxon>Viridiplantae</taxon>
        <taxon>Streptophyta</taxon>
        <taxon>Embryophyta</taxon>
        <taxon>Tracheophyta</taxon>
        <taxon>Spermatophyta</taxon>
        <taxon>Magnoliopsida</taxon>
        <taxon>eudicotyledons</taxon>
        <taxon>Gunneridae</taxon>
        <taxon>Pentapetalae</taxon>
        <taxon>rosids</taxon>
        <taxon>malvids</taxon>
        <taxon>Malvales</taxon>
        <taxon>Malvaceae</taxon>
        <taxon>Malvoideae</taxon>
        <taxon>Hibiscus</taxon>
    </lineage>
</organism>
<reference evidence="2 3" key="1">
    <citation type="journal article" date="2024" name="G3 (Bethesda)">
        <title>Genome assembly of Hibiscus sabdariffa L. provides insights into metabolisms of medicinal natural products.</title>
        <authorList>
            <person name="Kim T."/>
        </authorList>
    </citation>
    <scope>NUCLEOTIDE SEQUENCE [LARGE SCALE GENOMIC DNA]</scope>
    <source>
        <strain evidence="2">TK-2024</strain>
        <tissue evidence="2">Old leaves</tissue>
    </source>
</reference>
<dbReference type="PANTHER" id="PTHR34808">
    <property type="entry name" value="EXPRESSED PROTEIN"/>
    <property type="match status" value="1"/>
</dbReference>
<feature type="region of interest" description="Disordered" evidence="1">
    <location>
        <begin position="88"/>
        <end position="158"/>
    </location>
</feature>